<dbReference type="PANTHER" id="PTHR43416:SF8">
    <property type="entry name" value="LIPOAMIDE ACYLTRANSFERASE COMPONENT OF BRANCHED-CHAIN ALPHA-KETO ACID DEHYDROGENASE COMPLEX"/>
    <property type="match status" value="1"/>
</dbReference>
<dbReference type="SUPFAM" id="SSF51230">
    <property type="entry name" value="Single hybrid motif"/>
    <property type="match status" value="1"/>
</dbReference>
<feature type="domain" description="Lipoyl-binding" evidence="2">
    <location>
        <begin position="2"/>
        <end position="77"/>
    </location>
</feature>
<dbReference type="CDD" id="cd06849">
    <property type="entry name" value="lipoyl_domain"/>
    <property type="match status" value="1"/>
</dbReference>
<dbReference type="GO" id="GO:0006099">
    <property type="term" value="P:tricarboxylic acid cycle"/>
    <property type="evidence" value="ECO:0007669"/>
    <property type="project" value="TreeGrafter"/>
</dbReference>
<feature type="non-terminal residue" evidence="3">
    <location>
        <position position="88"/>
    </location>
</feature>
<dbReference type="Proteomes" id="UP000572528">
    <property type="component" value="Unassembled WGS sequence"/>
</dbReference>
<evidence type="ECO:0000313" key="4">
    <source>
        <dbReference type="Proteomes" id="UP000572528"/>
    </source>
</evidence>
<proteinExistence type="predicted"/>
<dbReference type="AlphaFoldDB" id="A0A853EJ12"/>
<dbReference type="InterPro" id="IPR011053">
    <property type="entry name" value="Single_hybrid_motif"/>
</dbReference>
<reference evidence="3 4" key="1">
    <citation type="submission" date="2020-07" db="EMBL/GenBank/DDBJ databases">
        <title>MOT database genomes.</title>
        <authorList>
            <person name="Joseph S."/>
            <person name="Aduse-Opoku J."/>
            <person name="Hashim A."/>
            <person name="Wade W."/>
            <person name="Curtis M."/>
        </authorList>
    </citation>
    <scope>NUCLEOTIDE SEQUENCE [LARGE SCALE GENOMIC DNA]</scope>
    <source>
        <strain evidence="3 4">WMus004</strain>
    </source>
</reference>
<protein>
    <submittedName>
        <fullName evidence="3">2-oxoglutarate dehydrogenase, E2 component, dihydrolipoamide succinyltransferase</fullName>
    </submittedName>
</protein>
<evidence type="ECO:0000313" key="3">
    <source>
        <dbReference type="EMBL" id="NYS68202.1"/>
    </source>
</evidence>
<accession>A0A853EJ12</accession>
<dbReference type="InterPro" id="IPR003016">
    <property type="entry name" value="2-oxoA_DH_lipoyl-BS"/>
</dbReference>
<evidence type="ECO:0000259" key="2">
    <source>
        <dbReference type="PROSITE" id="PS50968"/>
    </source>
</evidence>
<name>A0A853EJ12_9ACTO</name>
<gene>
    <name evidence="3" type="ORF">HZZ05_01405</name>
</gene>
<evidence type="ECO:0000256" key="1">
    <source>
        <dbReference type="ARBA" id="ARBA00022823"/>
    </source>
</evidence>
<comment type="caution">
    <text evidence="3">The sequence shown here is derived from an EMBL/GenBank/DDBJ whole genome shotgun (WGS) entry which is preliminary data.</text>
</comment>
<dbReference type="PROSITE" id="PS50968">
    <property type="entry name" value="BIOTINYL_LIPOYL"/>
    <property type="match status" value="1"/>
</dbReference>
<dbReference type="GO" id="GO:0005829">
    <property type="term" value="C:cytosol"/>
    <property type="evidence" value="ECO:0007669"/>
    <property type="project" value="TreeGrafter"/>
</dbReference>
<sequence>MSESVKMPALGESVTEGTVSSWLKAVGDTVEVDEPLLEVATDKVDTEVPSPAAGVVLEIRVAEDETVEVGTVLAIIGDPSEASGSPEP</sequence>
<dbReference type="Gene3D" id="2.40.50.100">
    <property type="match status" value="1"/>
</dbReference>
<dbReference type="InterPro" id="IPR000089">
    <property type="entry name" value="Biotin_lipoyl"/>
</dbReference>
<dbReference type="PANTHER" id="PTHR43416">
    <property type="entry name" value="DIHYDROLIPOYLLYSINE-RESIDUE SUCCINYLTRANSFERASE COMPONENT OF 2-OXOGLUTARATE DEHYDROGENASE COMPLEX, MITOCHONDRIAL-RELATED"/>
    <property type="match status" value="1"/>
</dbReference>
<dbReference type="GO" id="GO:0004149">
    <property type="term" value="F:dihydrolipoyllysine-residue succinyltransferase activity"/>
    <property type="evidence" value="ECO:0007669"/>
    <property type="project" value="TreeGrafter"/>
</dbReference>
<dbReference type="Pfam" id="PF00364">
    <property type="entry name" value="Biotin_lipoyl"/>
    <property type="match status" value="1"/>
</dbReference>
<organism evidence="3 4">
    <name type="scientific">Actinomyces bowdenii</name>
    <dbReference type="NCBI Taxonomy" id="131109"/>
    <lineage>
        <taxon>Bacteria</taxon>
        <taxon>Bacillati</taxon>
        <taxon>Actinomycetota</taxon>
        <taxon>Actinomycetes</taxon>
        <taxon>Actinomycetales</taxon>
        <taxon>Actinomycetaceae</taxon>
        <taxon>Actinomyces</taxon>
    </lineage>
</organism>
<dbReference type="PROSITE" id="PS00189">
    <property type="entry name" value="LIPOYL"/>
    <property type="match status" value="1"/>
</dbReference>
<keyword evidence="1" id="KW-0450">Lipoyl</keyword>
<dbReference type="RefSeq" id="WP_306547642.1">
    <property type="nucleotide sequence ID" value="NZ_JACBXV010000008.1"/>
</dbReference>
<dbReference type="EMBL" id="JACBXV010000008">
    <property type="protein sequence ID" value="NYS68202.1"/>
    <property type="molecule type" value="Genomic_DNA"/>
</dbReference>
<dbReference type="InterPro" id="IPR050537">
    <property type="entry name" value="2-oxoacid_dehydrogenase"/>
</dbReference>
<keyword evidence="3" id="KW-0808">Transferase</keyword>